<evidence type="ECO:0000256" key="3">
    <source>
        <dbReference type="SAM" id="Phobius"/>
    </source>
</evidence>
<evidence type="ECO:0000313" key="5">
    <source>
        <dbReference type="EMBL" id="KAJ3656474.1"/>
    </source>
</evidence>
<proteinExistence type="inferred from homology"/>
<dbReference type="Proteomes" id="UP001168821">
    <property type="component" value="Unassembled WGS sequence"/>
</dbReference>
<evidence type="ECO:0000256" key="1">
    <source>
        <dbReference type="ARBA" id="ARBA00008225"/>
    </source>
</evidence>
<evidence type="ECO:0000256" key="2">
    <source>
        <dbReference type="ARBA" id="ARBA00022801"/>
    </source>
</evidence>
<reference evidence="5" key="1">
    <citation type="journal article" date="2023" name="G3 (Bethesda)">
        <title>Whole genome assemblies of Zophobas morio and Tenebrio molitor.</title>
        <authorList>
            <person name="Kaur S."/>
            <person name="Stinson S.A."/>
            <person name="diCenzo G.C."/>
        </authorList>
    </citation>
    <scope>NUCLEOTIDE SEQUENCE</scope>
    <source>
        <strain evidence="5">QUZm001</strain>
    </source>
</reference>
<organism evidence="5 6">
    <name type="scientific">Zophobas morio</name>
    <dbReference type="NCBI Taxonomy" id="2755281"/>
    <lineage>
        <taxon>Eukaryota</taxon>
        <taxon>Metazoa</taxon>
        <taxon>Ecdysozoa</taxon>
        <taxon>Arthropoda</taxon>
        <taxon>Hexapoda</taxon>
        <taxon>Insecta</taxon>
        <taxon>Pterygota</taxon>
        <taxon>Neoptera</taxon>
        <taxon>Endopterygota</taxon>
        <taxon>Coleoptera</taxon>
        <taxon>Polyphaga</taxon>
        <taxon>Cucujiformia</taxon>
        <taxon>Tenebrionidae</taxon>
        <taxon>Zophobas</taxon>
    </lineage>
</organism>
<evidence type="ECO:0000259" key="4">
    <source>
        <dbReference type="PROSITE" id="PS50263"/>
    </source>
</evidence>
<dbReference type="PROSITE" id="PS50263">
    <property type="entry name" value="CN_HYDROLASE"/>
    <property type="match status" value="1"/>
</dbReference>
<dbReference type="PANTHER" id="PTHR10609:SF14">
    <property type="entry name" value="BIOTINIDASE"/>
    <property type="match status" value="1"/>
</dbReference>
<accession>A0AA38IN02</accession>
<keyword evidence="2" id="KW-0378">Hydrolase</keyword>
<gene>
    <name evidence="5" type="ORF">Zmor_015547</name>
</gene>
<protein>
    <recommendedName>
        <fullName evidence="4">CN hydrolase domain-containing protein</fullName>
    </recommendedName>
</protein>
<comment type="caution">
    <text evidence="5">The sequence shown here is derived from an EMBL/GenBank/DDBJ whole genome shotgun (WGS) entry which is preliminary data.</text>
</comment>
<dbReference type="GO" id="GO:0016787">
    <property type="term" value="F:hydrolase activity"/>
    <property type="evidence" value="ECO:0007669"/>
    <property type="project" value="UniProtKB-KW"/>
</dbReference>
<dbReference type="Gene3D" id="3.60.110.10">
    <property type="entry name" value="Carbon-nitrogen hydrolase"/>
    <property type="match status" value="4"/>
</dbReference>
<dbReference type="PANTHER" id="PTHR10609">
    <property type="entry name" value="BIOTINIDASE-RELATED"/>
    <property type="match status" value="1"/>
</dbReference>
<dbReference type="Pfam" id="PF19018">
    <property type="entry name" value="Vanin_C"/>
    <property type="match status" value="3"/>
</dbReference>
<dbReference type="InterPro" id="IPR040154">
    <property type="entry name" value="Biotinidase/VNN"/>
</dbReference>
<keyword evidence="3" id="KW-0472">Membrane</keyword>
<dbReference type="InterPro" id="IPR003010">
    <property type="entry name" value="C-N_Hydrolase"/>
</dbReference>
<dbReference type="InterPro" id="IPR036526">
    <property type="entry name" value="C-N_Hydrolase_sf"/>
</dbReference>
<comment type="similarity">
    <text evidence="1">Belongs to the carbon-nitrogen hydrolase superfamily. BTD/VNN family.</text>
</comment>
<feature type="domain" description="CN hydrolase" evidence="4">
    <location>
        <begin position="1068"/>
        <end position="1335"/>
    </location>
</feature>
<evidence type="ECO:0000313" key="6">
    <source>
        <dbReference type="Proteomes" id="UP001168821"/>
    </source>
</evidence>
<sequence length="1577" mass="181268">MGSNMEKFATKRCEYELFKHFVKSQWYTIGVVEYQASHNRKWSLGEALTWNVNRYIDVIEATRNNNMIAIVFPEGTLDNAKSDQNLRPYFSKIPPLGNPCFHRAVYAPFLQSLSCAAIYYNLSIVFNAIEEKDSKYYTSDVVINVAGRIQYSIVKESRIGANYLHREPIAFVVPGKVLFKSRIFDNDILSLVMPFTATSIVTGFLFSFEKTLNREQIANYLICSNWVSQLPFLTSLQVHQMWAQEFNMTMFFSGANDPKKGQGGTGVYHAEKGPLLMEILPFGGVEVYLYNFTSNAAGEMVTPVNYTSEKFIDQASSDMDNFNIEVDPDLHRYQSVVLDPQQQETETEVCYNKTPGNYFCCQFQLNISSDVSLLDSKIRYTYHLVAYRGYKTYYSIFQPGGVEVCAVIACLNSELGSCGKRFKSFKEIQWPITFNSIVIKANFGILRKEKIYYSSQFPNSVLTSMRPIHPNFTQWSKRNLTELVGNDSWEMVERTFALIKPHKKILTFGIFGRNFTLYDPRAYGDKCYLNQPLILVHFVKGDWYTIGVVEYQALHDRKWSPKEILEWNAHRYVQLIEASGNDNLVVIVFPDGTLDDVQKHQDLKPYSAELPAFGTPCDQQKEYPTYLHMLSCIARQYQVSIVFNMIQARDYDYFTTDVALNHRGYIEYSIRKENRIGIEVLRKTSIPLTVPGQLVFYPVKFHLQTISVISSFAVTSIVVGFLFSFEKVLNQKEVTNYLICSSWVSQLPFLTSLQVHQMWAQEFNMTMFFSGANNPKKGQGGTGIYLAERGPLLMEILPFGGAKLYLYNFSDIGQGEMVTPIDYTSETFLDQASSDMDNFYIEVDPDLLRYESVVLDPQQQETETEVCYNKTPGNYFCCHFQLNISSDVSLLESKIRYTYHLVAYRGYKTYYHVFEPGGVEICAVIACLDSELGSCGKRFKTFKEIQWPITFHSIVITAKFGTFRKERYFYSLQFPNSLLTSMRPIHPNFTQWSKRNVTQLDGSDSWEMLERTFALIKPHKKILTFGIFGRNFTLDDPRACGDKYYLKQPLMLVTTVKCQENAIAVVEYQVFYDKLLSPNDVLIRNTDRYVEIIQEASADNKLMAIIFPEGTLDNIQEMKDKKSYSTKIGPDQNPCFVHSHRYPAFMRRLSCAARDAKTAIIFNVIENESDEFYSSDVVMNELGDIVLSVRRETRIGVNFLNHPPITFEIPVRHHFKLKNKQGESIPFVVTSFITGFSFSYEKVIDQEYQRTYLVCSNWVSQLPFLTSLQVYQMWAQEFNVTIFFSGANNPKKSQGGTGIYHAALGQIMMDILPSGGTQSYIYRFSKIEDPGNVTNPPDESETAVSQMSNEMDKMFFEVDPDIERFAFRLIDPRRSQLKTQLCYDKTPGNFFCCEFNLQMSFNQDAAATGTYKYVYHIVAYKGYKTYYNIFEPGGVEICAVIACLDRNISSCGKRFGSFIDVAWPTTFESIEIGAKFGAVHKDKIYVSSQFPNSLLSSMKPIDAKHTEWKEEHIKEFHDYGVDDKVKRIFTLTKPQNHILTFGIFGRNFSIIDPRKSADRAYFVDPLLIGIVFYMLMI</sequence>
<name>A0AA38IN02_9CUCU</name>
<keyword evidence="3" id="KW-1133">Transmembrane helix</keyword>
<dbReference type="EMBL" id="JALNTZ010000004">
    <property type="protein sequence ID" value="KAJ3656474.1"/>
    <property type="molecule type" value="Genomic_DNA"/>
</dbReference>
<feature type="transmembrane region" description="Helical" evidence="3">
    <location>
        <begin position="701"/>
        <end position="723"/>
    </location>
</feature>
<keyword evidence="6" id="KW-1185">Reference proteome</keyword>
<dbReference type="SUPFAM" id="SSF56317">
    <property type="entry name" value="Carbon-nitrogen hydrolase"/>
    <property type="match status" value="3"/>
</dbReference>
<dbReference type="InterPro" id="IPR043957">
    <property type="entry name" value="Vanin_C"/>
</dbReference>
<keyword evidence="3" id="KW-0812">Transmembrane</keyword>